<feature type="region of interest" description="Disordered" evidence="2">
    <location>
        <begin position="64"/>
        <end position="96"/>
    </location>
</feature>
<feature type="region of interest" description="Disordered" evidence="2">
    <location>
        <begin position="1"/>
        <end position="21"/>
    </location>
</feature>
<comment type="similarity">
    <text evidence="1">Belongs to the ROK (NagC/XylR) family.</text>
</comment>
<dbReference type="PANTHER" id="PTHR18964:SF149">
    <property type="entry name" value="BIFUNCTIONAL UDP-N-ACETYLGLUCOSAMINE 2-EPIMERASE_N-ACETYLMANNOSAMINE KINASE"/>
    <property type="match status" value="1"/>
</dbReference>
<dbReference type="InterPro" id="IPR043129">
    <property type="entry name" value="ATPase_NBD"/>
</dbReference>
<evidence type="ECO:0000256" key="2">
    <source>
        <dbReference type="SAM" id="MobiDB-lite"/>
    </source>
</evidence>
<evidence type="ECO:0000313" key="3">
    <source>
        <dbReference type="EMBL" id="KTQ95263.1"/>
    </source>
</evidence>
<accession>A0A175R9P2</accession>
<name>A0A175R9P2_9HYPH</name>
<evidence type="ECO:0008006" key="5">
    <source>
        <dbReference type="Google" id="ProtNLM"/>
    </source>
</evidence>
<dbReference type="Proteomes" id="UP000078272">
    <property type="component" value="Unassembled WGS sequence"/>
</dbReference>
<protein>
    <recommendedName>
        <fullName evidence="5">Glucokinase</fullName>
    </recommendedName>
</protein>
<dbReference type="PANTHER" id="PTHR18964">
    <property type="entry name" value="ROK (REPRESSOR, ORF, KINASE) FAMILY"/>
    <property type="match status" value="1"/>
</dbReference>
<feature type="compositionally biased region" description="Basic and acidic residues" evidence="2">
    <location>
        <begin position="74"/>
        <end position="85"/>
    </location>
</feature>
<dbReference type="EMBL" id="LDPZ01000023">
    <property type="protein sequence ID" value="KTQ95263.1"/>
    <property type="molecule type" value="Genomic_DNA"/>
</dbReference>
<dbReference type="STRING" id="401562.NS365_16355"/>
<dbReference type="OrthoDB" id="7903685at2"/>
<dbReference type="AlphaFoldDB" id="A0A175R9P2"/>
<gene>
    <name evidence="3" type="ORF">NS226_11930</name>
</gene>
<dbReference type="PATRIC" id="fig|401562.3.peg.1924"/>
<sequence>MADSLDVPLSSDDIPHGAADLPSLRVESYSLDLREEDGFVGDKASETAFRELLDEWRERLSGRGVKPFGEEPTEELKRGDLDEALRGPARHPNEAAEAETLERALAEFSRDLTDVLIRFLQTPSWRGTQRIVCGGGLQSAEIGQEVLRRAQAHLREANWNIALTPLSHEPDDGGMIGWAYAAPSELLAQGNGFLAVDIGGTNLRCGLVSLPSGSGAPDVVAREKWCHADETPSRDEMVEHIAALLRDMAGEAERHGLAVSPVIGLACPGLIRPDGAITSGVQNLPGDWSEDGFFLPERIRRAVPLLAGRPSVVLLHNDAVIQGLSEEPSMRDVSRWAAVTIGTGLGNVAFRNHAAFEQ</sequence>
<dbReference type="RefSeq" id="WP_058635171.1">
    <property type="nucleotide sequence ID" value="NZ_LDPZ01000023.1"/>
</dbReference>
<dbReference type="Gene3D" id="3.30.420.40">
    <property type="match status" value="1"/>
</dbReference>
<dbReference type="CDD" id="cd23763">
    <property type="entry name" value="ASKHA_ATPase_ROK"/>
    <property type="match status" value="1"/>
</dbReference>
<evidence type="ECO:0000256" key="1">
    <source>
        <dbReference type="ARBA" id="ARBA00006479"/>
    </source>
</evidence>
<reference evidence="3 4" key="1">
    <citation type="journal article" date="2016" name="Front. Microbiol.">
        <title>Genomic Resource of Rice Seed Associated Bacteria.</title>
        <authorList>
            <person name="Midha S."/>
            <person name="Bansal K."/>
            <person name="Sharma S."/>
            <person name="Kumar N."/>
            <person name="Patil P.P."/>
            <person name="Chaudhry V."/>
            <person name="Patil P.B."/>
        </authorList>
    </citation>
    <scope>NUCLEOTIDE SEQUENCE [LARGE SCALE GENOMIC DNA]</scope>
    <source>
        <strain evidence="3 4">NS226</strain>
    </source>
</reference>
<comment type="caution">
    <text evidence="3">The sequence shown here is derived from an EMBL/GenBank/DDBJ whole genome shotgun (WGS) entry which is preliminary data.</text>
</comment>
<dbReference type="InterPro" id="IPR000600">
    <property type="entry name" value="ROK"/>
</dbReference>
<organism evidence="3 4">
    <name type="scientific">Aureimonas ureilytica</name>
    <dbReference type="NCBI Taxonomy" id="401562"/>
    <lineage>
        <taxon>Bacteria</taxon>
        <taxon>Pseudomonadati</taxon>
        <taxon>Pseudomonadota</taxon>
        <taxon>Alphaproteobacteria</taxon>
        <taxon>Hyphomicrobiales</taxon>
        <taxon>Aurantimonadaceae</taxon>
        <taxon>Aureimonas</taxon>
    </lineage>
</organism>
<dbReference type="SUPFAM" id="SSF53067">
    <property type="entry name" value="Actin-like ATPase domain"/>
    <property type="match status" value="1"/>
</dbReference>
<proteinExistence type="inferred from homology"/>
<evidence type="ECO:0000313" key="4">
    <source>
        <dbReference type="Proteomes" id="UP000078272"/>
    </source>
</evidence>